<accession>A0A9P0E9X5</accession>
<dbReference type="GO" id="GO:0016051">
    <property type="term" value="P:carbohydrate biosynthetic process"/>
    <property type="evidence" value="ECO:0007669"/>
    <property type="project" value="InterPro"/>
</dbReference>
<dbReference type="PANTHER" id="PTHR12137">
    <property type="entry name" value="CARBOHYDRATE SULFOTRANSFERASE"/>
    <property type="match status" value="1"/>
</dbReference>
<evidence type="ECO:0000256" key="4">
    <source>
        <dbReference type="ARBA" id="ARBA00022692"/>
    </source>
</evidence>
<sequence length="328" mass="38689">MFNLRILKLFFVLVLFGIALVIVFLLFFLDNSTHLRDIGAQEEVNKKLLSGSVYIDRLEHLNLMCRHFNHSEPDDFNTLIENRYLLDHIVVDTKHQLLYCYVPKVACTNWKRLFMILTGATNTTNVLSIPATKAHNRLSLLTLSNFTYTEIKYLLSTYTKFLFVRHPFERLLSAFRNKLEYKYNRSMYFHNRFGKYIVKNYRTKPNNASNGDDVTFAEFTAYLAKSESEVFNEHWKPIHHLCEPCRIKYHFIGKYETLLSDSNFILKSIGVSDVRFPFNVKTASTSNKLKKYFSMLSPSRIKDLYNIYEIDFKLFQYNLQDLLGYEVG</sequence>
<dbReference type="GO" id="GO:0008146">
    <property type="term" value="F:sulfotransferase activity"/>
    <property type="evidence" value="ECO:0007669"/>
    <property type="project" value="InterPro"/>
</dbReference>
<keyword evidence="9" id="KW-0119">Carbohydrate metabolism</keyword>
<keyword evidence="6 9" id="KW-0333">Golgi apparatus</keyword>
<reference evidence="10" key="1">
    <citation type="submission" date="2022-01" db="EMBL/GenBank/DDBJ databases">
        <authorList>
            <person name="King R."/>
        </authorList>
    </citation>
    <scope>NUCLEOTIDE SEQUENCE</scope>
</reference>
<evidence type="ECO:0000256" key="3">
    <source>
        <dbReference type="ARBA" id="ARBA00022679"/>
    </source>
</evidence>
<dbReference type="InterPro" id="IPR018011">
    <property type="entry name" value="Carb_sulfotrans_8-10"/>
</dbReference>
<dbReference type="AlphaFoldDB" id="A0A9P0E9X5"/>
<comment type="subcellular location">
    <subcellularLocation>
        <location evidence="1 9">Golgi apparatus membrane</location>
        <topology evidence="1 9">Single-pass type II membrane protein</topology>
    </subcellularLocation>
</comment>
<dbReference type="GO" id="GO:0000139">
    <property type="term" value="C:Golgi membrane"/>
    <property type="evidence" value="ECO:0007669"/>
    <property type="project" value="UniProtKB-SubCell"/>
</dbReference>
<dbReference type="Pfam" id="PF03567">
    <property type="entry name" value="Sulfotransfer_2"/>
    <property type="match status" value="1"/>
</dbReference>
<keyword evidence="5 9" id="KW-1133">Transmembrane helix</keyword>
<dbReference type="Proteomes" id="UP001152798">
    <property type="component" value="Chromosome 2"/>
</dbReference>
<keyword evidence="4 9" id="KW-0812">Transmembrane</keyword>
<keyword evidence="7 9" id="KW-0472">Membrane</keyword>
<dbReference type="OrthoDB" id="2019940at2759"/>
<evidence type="ECO:0000256" key="7">
    <source>
        <dbReference type="ARBA" id="ARBA00023136"/>
    </source>
</evidence>
<feature type="transmembrane region" description="Helical" evidence="9">
    <location>
        <begin position="6"/>
        <end position="29"/>
    </location>
</feature>
<evidence type="ECO:0000256" key="8">
    <source>
        <dbReference type="ARBA" id="ARBA00023180"/>
    </source>
</evidence>
<keyword evidence="9" id="KW-0735">Signal-anchor</keyword>
<gene>
    <name evidence="10" type="ORF">NEZAVI_LOCUS4827</name>
</gene>
<evidence type="ECO:0000256" key="2">
    <source>
        <dbReference type="ARBA" id="ARBA00006339"/>
    </source>
</evidence>
<evidence type="ECO:0000256" key="6">
    <source>
        <dbReference type="ARBA" id="ARBA00023034"/>
    </source>
</evidence>
<name>A0A9P0E9X5_NEZVI</name>
<dbReference type="PANTHER" id="PTHR12137:SF54">
    <property type="entry name" value="CARBOHYDRATE SULFOTRANSFERASE"/>
    <property type="match status" value="1"/>
</dbReference>
<evidence type="ECO:0000256" key="5">
    <source>
        <dbReference type="ARBA" id="ARBA00022989"/>
    </source>
</evidence>
<evidence type="ECO:0000256" key="1">
    <source>
        <dbReference type="ARBA" id="ARBA00004323"/>
    </source>
</evidence>
<dbReference type="InterPro" id="IPR005331">
    <property type="entry name" value="Sulfotransferase"/>
</dbReference>
<protein>
    <recommendedName>
        <fullName evidence="9">Carbohydrate sulfotransferase</fullName>
        <ecNumber evidence="9">2.8.2.-</ecNumber>
    </recommendedName>
</protein>
<evidence type="ECO:0000313" key="10">
    <source>
        <dbReference type="EMBL" id="CAH1394301.1"/>
    </source>
</evidence>
<comment type="similarity">
    <text evidence="2 9">Belongs to the sulfotransferase 2 family.</text>
</comment>
<keyword evidence="3 9" id="KW-0808">Transferase</keyword>
<dbReference type="EMBL" id="OV725078">
    <property type="protein sequence ID" value="CAH1394301.1"/>
    <property type="molecule type" value="Genomic_DNA"/>
</dbReference>
<proteinExistence type="inferred from homology"/>
<evidence type="ECO:0000313" key="11">
    <source>
        <dbReference type="Proteomes" id="UP001152798"/>
    </source>
</evidence>
<keyword evidence="11" id="KW-1185">Reference proteome</keyword>
<evidence type="ECO:0000256" key="9">
    <source>
        <dbReference type="RuleBase" id="RU364020"/>
    </source>
</evidence>
<keyword evidence="8 9" id="KW-0325">Glycoprotein</keyword>
<organism evidence="10 11">
    <name type="scientific">Nezara viridula</name>
    <name type="common">Southern green stink bug</name>
    <name type="synonym">Cimex viridulus</name>
    <dbReference type="NCBI Taxonomy" id="85310"/>
    <lineage>
        <taxon>Eukaryota</taxon>
        <taxon>Metazoa</taxon>
        <taxon>Ecdysozoa</taxon>
        <taxon>Arthropoda</taxon>
        <taxon>Hexapoda</taxon>
        <taxon>Insecta</taxon>
        <taxon>Pterygota</taxon>
        <taxon>Neoptera</taxon>
        <taxon>Paraneoptera</taxon>
        <taxon>Hemiptera</taxon>
        <taxon>Heteroptera</taxon>
        <taxon>Panheteroptera</taxon>
        <taxon>Pentatomomorpha</taxon>
        <taxon>Pentatomoidea</taxon>
        <taxon>Pentatomidae</taxon>
        <taxon>Pentatominae</taxon>
        <taxon>Nezara</taxon>
    </lineage>
</organism>
<dbReference type="EC" id="2.8.2.-" evidence="9"/>